<evidence type="ECO:0000313" key="2">
    <source>
        <dbReference type="EMBL" id="KAJ1188929.1"/>
    </source>
</evidence>
<gene>
    <name evidence="2" type="ORF">NDU88_005685</name>
</gene>
<comment type="caution">
    <text evidence="2">The sequence shown here is derived from an EMBL/GenBank/DDBJ whole genome shotgun (WGS) entry which is preliminary data.</text>
</comment>
<protein>
    <submittedName>
        <fullName evidence="2">Uncharacterized protein</fullName>
    </submittedName>
</protein>
<evidence type="ECO:0000256" key="1">
    <source>
        <dbReference type="SAM" id="MobiDB-lite"/>
    </source>
</evidence>
<name>A0AAV7UIX0_PLEWA</name>
<sequence length="107" mass="11913">MHDESQINTIDPLDGVSNHNINDSVRKFRSENDTPILSEAFPCVLSEEDAEVVPRKAVEEIINDTQDAESSGVKGNAMDGVKDMVPCDNKRLRQPPKWLGDYVQGNM</sequence>
<feature type="region of interest" description="Disordered" evidence="1">
    <location>
        <begin position="63"/>
        <end position="89"/>
    </location>
</feature>
<organism evidence="2 3">
    <name type="scientific">Pleurodeles waltl</name>
    <name type="common">Iberian ribbed newt</name>
    <dbReference type="NCBI Taxonomy" id="8319"/>
    <lineage>
        <taxon>Eukaryota</taxon>
        <taxon>Metazoa</taxon>
        <taxon>Chordata</taxon>
        <taxon>Craniata</taxon>
        <taxon>Vertebrata</taxon>
        <taxon>Euteleostomi</taxon>
        <taxon>Amphibia</taxon>
        <taxon>Batrachia</taxon>
        <taxon>Caudata</taxon>
        <taxon>Salamandroidea</taxon>
        <taxon>Salamandridae</taxon>
        <taxon>Pleurodelinae</taxon>
        <taxon>Pleurodeles</taxon>
    </lineage>
</organism>
<evidence type="ECO:0000313" key="3">
    <source>
        <dbReference type="Proteomes" id="UP001066276"/>
    </source>
</evidence>
<proteinExistence type="predicted"/>
<keyword evidence="3" id="KW-1185">Reference proteome</keyword>
<feature type="region of interest" description="Disordered" evidence="1">
    <location>
        <begin position="1"/>
        <end position="21"/>
    </location>
</feature>
<dbReference type="AlphaFoldDB" id="A0AAV7UIX0"/>
<dbReference type="EMBL" id="JANPWB010000005">
    <property type="protein sequence ID" value="KAJ1188929.1"/>
    <property type="molecule type" value="Genomic_DNA"/>
</dbReference>
<accession>A0AAV7UIX0</accession>
<reference evidence="2" key="1">
    <citation type="journal article" date="2022" name="bioRxiv">
        <title>Sequencing and chromosome-scale assembly of the giantPleurodeles waltlgenome.</title>
        <authorList>
            <person name="Brown T."/>
            <person name="Elewa A."/>
            <person name="Iarovenko S."/>
            <person name="Subramanian E."/>
            <person name="Araus A.J."/>
            <person name="Petzold A."/>
            <person name="Susuki M."/>
            <person name="Suzuki K.-i.T."/>
            <person name="Hayashi T."/>
            <person name="Toyoda A."/>
            <person name="Oliveira C."/>
            <person name="Osipova E."/>
            <person name="Leigh N.D."/>
            <person name="Simon A."/>
            <person name="Yun M.H."/>
        </authorList>
    </citation>
    <scope>NUCLEOTIDE SEQUENCE</scope>
    <source>
        <strain evidence="2">20211129_DDA</strain>
        <tissue evidence="2">Liver</tissue>
    </source>
</reference>
<dbReference type="Proteomes" id="UP001066276">
    <property type="component" value="Chromosome 3_1"/>
</dbReference>